<keyword evidence="7 10" id="KW-0067">ATP-binding</keyword>
<comment type="caution">
    <text evidence="10">The sequence shown here is derived from an EMBL/GenBank/DDBJ whole genome shotgun (WGS) entry which is preliminary data.</text>
</comment>
<reference evidence="11" key="1">
    <citation type="journal article" date="2019" name="Int. J. Syst. Evol. Microbiol.">
        <title>The Global Catalogue of Microorganisms (GCM) 10K type strain sequencing project: providing services to taxonomists for standard genome sequencing and annotation.</title>
        <authorList>
            <consortium name="The Broad Institute Genomics Platform"/>
            <consortium name="The Broad Institute Genome Sequencing Center for Infectious Disease"/>
            <person name="Wu L."/>
            <person name="Ma J."/>
        </authorList>
    </citation>
    <scope>NUCLEOTIDE SEQUENCE [LARGE SCALE GENOMIC DNA]</scope>
    <source>
        <strain evidence="11">CGMCC 1.10130</strain>
    </source>
</reference>
<dbReference type="OrthoDB" id="9784450at2"/>
<evidence type="ECO:0000256" key="4">
    <source>
        <dbReference type="ARBA" id="ARBA00022475"/>
    </source>
</evidence>
<dbReference type="PROSITE" id="PS50893">
    <property type="entry name" value="ABC_TRANSPORTER_2"/>
    <property type="match status" value="1"/>
</dbReference>
<evidence type="ECO:0000256" key="7">
    <source>
        <dbReference type="ARBA" id="ARBA00022840"/>
    </source>
</evidence>
<protein>
    <submittedName>
        <fullName evidence="10">ABC transporter ATP-binding protein</fullName>
    </submittedName>
</protein>
<keyword evidence="5" id="KW-0997">Cell inner membrane</keyword>
<dbReference type="GO" id="GO:0055085">
    <property type="term" value="P:transmembrane transport"/>
    <property type="evidence" value="ECO:0007669"/>
    <property type="project" value="UniProtKB-ARBA"/>
</dbReference>
<name>A0A8J2U4S0_9GAMM</name>
<dbReference type="CDD" id="cd03257">
    <property type="entry name" value="ABC_NikE_OppD_transporters"/>
    <property type="match status" value="1"/>
</dbReference>
<dbReference type="Proteomes" id="UP000619743">
    <property type="component" value="Unassembled WGS sequence"/>
</dbReference>
<feature type="domain" description="ABC transporter" evidence="9">
    <location>
        <begin position="6"/>
        <end position="251"/>
    </location>
</feature>
<proteinExistence type="inferred from homology"/>
<comment type="subcellular location">
    <subcellularLocation>
        <location evidence="1">Cell inner membrane</location>
        <topology evidence="1">Peripheral membrane protein</topology>
    </subcellularLocation>
</comment>
<dbReference type="GO" id="GO:0005524">
    <property type="term" value="F:ATP binding"/>
    <property type="evidence" value="ECO:0007669"/>
    <property type="project" value="UniProtKB-KW"/>
</dbReference>
<keyword evidence="11" id="KW-1185">Reference proteome</keyword>
<dbReference type="InterPro" id="IPR003439">
    <property type="entry name" value="ABC_transporter-like_ATP-bd"/>
</dbReference>
<dbReference type="InterPro" id="IPR050319">
    <property type="entry name" value="ABC_transp_ATP-bind"/>
</dbReference>
<dbReference type="EMBL" id="BMDX01000007">
    <property type="protein sequence ID" value="GGA75656.1"/>
    <property type="molecule type" value="Genomic_DNA"/>
</dbReference>
<dbReference type="Pfam" id="PF00005">
    <property type="entry name" value="ABC_tran"/>
    <property type="match status" value="1"/>
</dbReference>
<evidence type="ECO:0000256" key="1">
    <source>
        <dbReference type="ARBA" id="ARBA00004417"/>
    </source>
</evidence>
<evidence type="ECO:0000256" key="2">
    <source>
        <dbReference type="ARBA" id="ARBA00005417"/>
    </source>
</evidence>
<dbReference type="PANTHER" id="PTHR43776:SF4">
    <property type="entry name" value="PUTRESCINE EXPORT SYSTEM ATP-BINDING PROTEIN SAPF"/>
    <property type="match status" value="1"/>
</dbReference>
<evidence type="ECO:0000259" key="9">
    <source>
        <dbReference type="PROSITE" id="PS50893"/>
    </source>
</evidence>
<keyword evidence="4" id="KW-1003">Cell membrane</keyword>
<evidence type="ECO:0000313" key="11">
    <source>
        <dbReference type="Proteomes" id="UP000619743"/>
    </source>
</evidence>
<gene>
    <name evidence="10" type="primary">sapF</name>
    <name evidence="10" type="ORF">GCM10011369_16880</name>
</gene>
<sequence length="263" mass="29752">MQTPLLQVKHISKTYQNSKGWFRNEKVQAIKSVSFDLKRAHTLAVVGEAGSGKSTLARILAGEMAPSAGDILLHGQNLNDTNQRQRCMDIRMIPQRPSLSLNPRLRVGMQILAPLVQHRSLTRSLRQQKLYATMRDVGLLEEHADYYPNMLSASQRLRVTLARAMIVDPEVLVFDQTLSAMDITMRAQLINLLTMLQQSRGMAYIMIGHQLSMIRHLADDVMVMQQGEVIEFSPTDEIFESPASEYTQRLIYAYNELVQGPNS</sequence>
<keyword evidence="3" id="KW-0813">Transport</keyword>
<dbReference type="GO" id="GO:0016887">
    <property type="term" value="F:ATP hydrolysis activity"/>
    <property type="evidence" value="ECO:0007669"/>
    <property type="project" value="InterPro"/>
</dbReference>
<dbReference type="InterPro" id="IPR003593">
    <property type="entry name" value="AAA+_ATPase"/>
</dbReference>
<dbReference type="AlphaFoldDB" id="A0A8J2U4S0"/>
<evidence type="ECO:0000256" key="3">
    <source>
        <dbReference type="ARBA" id="ARBA00022448"/>
    </source>
</evidence>
<dbReference type="GO" id="GO:0005886">
    <property type="term" value="C:plasma membrane"/>
    <property type="evidence" value="ECO:0007669"/>
    <property type="project" value="UniProtKB-SubCell"/>
</dbReference>
<evidence type="ECO:0000256" key="5">
    <source>
        <dbReference type="ARBA" id="ARBA00022519"/>
    </source>
</evidence>
<dbReference type="RefSeq" id="WP_087506007.1">
    <property type="nucleotide sequence ID" value="NZ_BMDX01000007.1"/>
</dbReference>
<comment type="similarity">
    <text evidence="2">Belongs to the ABC transporter superfamily.</text>
</comment>
<organism evidence="10 11">
    <name type="scientific">Neiella marina</name>
    <dbReference type="NCBI Taxonomy" id="508461"/>
    <lineage>
        <taxon>Bacteria</taxon>
        <taxon>Pseudomonadati</taxon>
        <taxon>Pseudomonadota</taxon>
        <taxon>Gammaproteobacteria</taxon>
        <taxon>Alteromonadales</taxon>
        <taxon>Echinimonadaceae</taxon>
        <taxon>Neiella</taxon>
    </lineage>
</organism>
<evidence type="ECO:0000256" key="8">
    <source>
        <dbReference type="ARBA" id="ARBA00023136"/>
    </source>
</evidence>
<keyword evidence="8" id="KW-0472">Membrane</keyword>
<dbReference type="SUPFAM" id="SSF52540">
    <property type="entry name" value="P-loop containing nucleoside triphosphate hydrolases"/>
    <property type="match status" value="1"/>
</dbReference>
<evidence type="ECO:0000313" key="10">
    <source>
        <dbReference type="EMBL" id="GGA75656.1"/>
    </source>
</evidence>
<accession>A0A8J2U4S0</accession>
<dbReference type="SMART" id="SM00382">
    <property type="entry name" value="AAA"/>
    <property type="match status" value="1"/>
</dbReference>
<dbReference type="PANTHER" id="PTHR43776">
    <property type="entry name" value="TRANSPORT ATP-BINDING PROTEIN"/>
    <property type="match status" value="1"/>
</dbReference>
<dbReference type="InterPro" id="IPR027417">
    <property type="entry name" value="P-loop_NTPase"/>
</dbReference>
<keyword evidence="6" id="KW-0547">Nucleotide-binding</keyword>
<evidence type="ECO:0000256" key="6">
    <source>
        <dbReference type="ARBA" id="ARBA00022741"/>
    </source>
</evidence>
<dbReference type="Gene3D" id="3.40.50.300">
    <property type="entry name" value="P-loop containing nucleotide triphosphate hydrolases"/>
    <property type="match status" value="1"/>
</dbReference>